<evidence type="ECO:0000256" key="1">
    <source>
        <dbReference type="SAM" id="Phobius"/>
    </source>
</evidence>
<evidence type="ECO:0000313" key="2">
    <source>
        <dbReference type="EMBL" id="MFB4193916.1"/>
    </source>
</evidence>
<organism evidence="2 3">
    <name type="scientific">Streptomyces carpaticus</name>
    <dbReference type="NCBI Taxonomy" id="285558"/>
    <lineage>
        <taxon>Bacteria</taxon>
        <taxon>Bacillati</taxon>
        <taxon>Actinomycetota</taxon>
        <taxon>Actinomycetes</taxon>
        <taxon>Kitasatosporales</taxon>
        <taxon>Streptomycetaceae</taxon>
        <taxon>Streptomyces</taxon>
    </lineage>
</organism>
<protein>
    <recommendedName>
        <fullName evidence="4">MFS transporter</fullName>
    </recommendedName>
</protein>
<gene>
    <name evidence="2" type="ORF">ACE11A_06025</name>
</gene>
<keyword evidence="1" id="KW-0472">Membrane</keyword>
<keyword evidence="1" id="KW-0812">Transmembrane</keyword>
<accession>A0ABV4ZLL4</accession>
<dbReference type="EMBL" id="JBHGBT010000004">
    <property type="protein sequence ID" value="MFB4193916.1"/>
    <property type="molecule type" value="Genomic_DNA"/>
</dbReference>
<keyword evidence="1" id="KW-1133">Transmembrane helix</keyword>
<reference evidence="2 3" key="1">
    <citation type="submission" date="2024-09" db="EMBL/GenBank/DDBJ databases">
        <title>Draft genome sequence of multifaceted antimicrobials producing Streptomyces sp. strain FH1.</title>
        <authorList>
            <person name="Hassan F."/>
            <person name="Ali H."/>
            <person name="Hassan N."/>
            <person name="Nawaz A."/>
        </authorList>
    </citation>
    <scope>NUCLEOTIDE SEQUENCE [LARGE SCALE GENOMIC DNA]</scope>
    <source>
        <strain evidence="2 3">FH1</strain>
    </source>
</reference>
<name>A0ABV4ZLL4_9ACTN</name>
<dbReference type="RefSeq" id="WP_375061957.1">
    <property type="nucleotide sequence ID" value="NZ_JBHGBT010000004.1"/>
</dbReference>
<feature type="transmembrane region" description="Helical" evidence="1">
    <location>
        <begin position="64"/>
        <end position="89"/>
    </location>
</feature>
<keyword evidence="3" id="KW-1185">Reference proteome</keyword>
<evidence type="ECO:0000313" key="3">
    <source>
        <dbReference type="Proteomes" id="UP001577267"/>
    </source>
</evidence>
<proteinExistence type="predicted"/>
<feature type="transmembrane region" description="Helical" evidence="1">
    <location>
        <begin position="25"/>
        <end position="44"/>
    </location>
</feature>
<feature type="transmembrane region" description="Helical" evidence="1">
    <location>
        <begin position="101"/>
        <end position="120"/>
    </location>
</feature>
<feature type="transmembrane region" description="Helical" evidence="1">
    <location>
        <begin position="126"/>
        <end position="143"/>
    </location>
</feature>
<dbReference type="Proteomes" id="UP001577267">
    <property type="component" value="Unassembled WGS sequence"/>
</dbReference>
<sequence length="144" mass="15061">MDVPREVRIEEALTRAFPRLSLRTGAYLLAMHVSGFVLLGLFLIPTPATTALYGTVEPPALVVLALLLAGALAHVAVQLPAALLGTLVVDRHHPARAYGTALAAAGALSGTAVAALGGGWVDWLDVMLRLALSLACYVALVRMR</sequence>
<comment type="caution">
    <text evidence="2">The sequence shown here is derived from an EMBL/GenBank/DDBJ whole genome shotgun (WGS) entry which is preliminary data.</text>
</comment>
<evidence type="ECO:0008006" key="4">
    <source>
        <dbReference type="Google" id="ProtNLM"/>
    </source>
</evidence>